<dbReference type="GO" id="GO:0016747">
    <property type="term" value="F:acyltransferase activity, transferring groups other than amino-acyl groups"/>
    <property type="evidence" value="ECO:0007669"/>
    <property type="project" value="InterPro"/>
</dbReference>
<evidence type="ECO:0000313" key="2">
    <source>
        <dbReference type="EMBL" id="OKL51571.1"/>
    </source>
</evidence>
<dbReference type="SUPFAM" id="SSF55729">
    <property type="entry name" value="Acyl-CoA N-acyltransferases (Nat)"/>
    <property type="match status" value="1"/>
</dbReference>
<dbReference type="Pfam" id="PF00583">
    <property type="entry name" value="Acetyltransf_1"/>
    <property type="match status" value="1"/>
</dbReference>
<protein>
    <recommendedName>
        <fullName evidence="1">N-acetyltransferase domain-containing protein</fullName>
    </recommendedName>
</protein>
<proteinExistence type="predicted"/>
<comment type="caution">
    <text evidence="2">The sequence shown here is derived from an EMBL/GenBank/DDBJ whole genome shotgun (WGS) entry which is preliminary data.</text>
</comment>
<dbReference type="InParanoid" id="A0A1Q5PVG4"/>
<sequence>MQQQTSFVRPARPGDLTPVADLHAAYLAWLSQVSDQPLAPFRLLPPGSGAAATTGFAAARADQTPGTHLLVATEADQVVGFALAVSVANAPATAAPAPDSSPLVALAQGAPTELAYLVVSPAAGPGHGERLLAALTDVCRAEELATLRAWVPAPDTALAGLLTAAGFAETGVAVRFADAPTPLRAHLYVTRL</sequence>
<gene>
    <name evidence="2" type="ORF">BSZ40_06925</name>
</gene>
<evidence type="ECO:0000313" key="3">
    <source>
        <dbReference type="Proteomes" id="UP000185612"/>
    </source>
</evidence>
<dbReference type="InterPro" id="IPR016181">
    <property type="entry name" value="Acyl_CoA_acyltransferase"/>
</dbReference>
<dbReference type="EMBL" id="MQVS01000006">
    <property type="protein sequence ID" value="OKL51571.1"/>
    <property type="molecule type" value="Genomic_DNA"/>
</dbReference>
<name>A0A1Q5PVG4_9ACTO</name>
<accession>A0A1Q5PVG4</accession>
<dbReference type="InterPro" id="IPR000182">
    <property type="entry name" value="GNAT_dom"/>
</dbReference>
<dbReference type="RefSeq" id="WP_073824567.1">
    <property type="nucleotide sequence ID" value="NZ_MQVS01000006.1"/>
</dbReference>
<feature type="domain" description="N-acetyltransferase" evidence="1">
    <location>
        <begin position="6"/>
        <end position="190"/>
    </location>
</feature>
<dbReference type="Gene3D" id="3.40.630.30">
    <property type="match status" value="1"/>
</dbReference>
<organism evidence="2 3">
    <name type="scientific">Buchananella hordeovulneris</name>
    <dbReference type="NCBI Taxonomy" id="52770"/>
    <lineage>
        <taxon>Bacteria</taxon>
        <taxon>Bacillati</taxon>
        <taxon>Actinomycetota</taxon>
        <taxon>Actinomycetes</taxon>
        <taxon>Actinomycetales</taxon>
        <taxon>Actinomycetaceae</taxon>
        <taxon>Buchananella</taxon>
    </lineage>
</organism>
<keyword evidence="3" id="KW-1185">Reference proteome</keyword>
<dbReference type="STRING" id="52770.BSZ40_06925"/>
<reference evidence="3" key="1">
    <citation type="submission" date="2016-12" db="EMBL/GenBank/DDBJ databases">
        <authorList>
            <person name="Meng X."/>
        </authorList>
    </citation>
    <scope>NUCLEOTIDE SEQUENCE [LARGE SCALE GENOMIC DNA]</scope>
    <source>
        <strain evidence="3">DSM 20732</strain>
    </source>
</reference>
<dbReference type="AlphaFoldDB" id="A0A1Q5PVG4"/>
<evidence type="ECO:0000259" key="1">
    <source>
        <dbReference type="PROSITE" id="PS51186"/>
    </source>
</evidence>
<dbReference type="Proteomes" id="UP000185612">
    <property type="component" value="Unassembled WGS sequence"/>
</dbReference>
<dbReference type="PROSITE" id="PS51186">
    <property type="entry name" value="GNAT"/>
    <property type="match status" value="1"/>
</dbReference>